<dbReference type="Proteomes" id="UP001281761">
    <property type="component" value="Unassembled WGS sequence"/>
</dbReference>
<name>A0ABQ9Y4M3_9EUKA</name>
<evidence type="ECO:0000313" key="2">
    <source>
        <dbReference type="Proteomes" id="UP001281761"/>
    </source>
</evidence>
<dbReference type="EMBL" id="JARBJD010000036">
    <property type="protein sequence ID" value="KAK2958681.1"/>
    <property type="molecule type" value="Genomic_DNA"/>
</dbReference>
<gene>
    <name evidence="1" type="ORF">BLNAU_6450</name>
</gene>
<reference evidence="1 2" key="1">
    <citation type="journal article" date="2022" name="bioRxiv">
        <title>Genomics of Preaxostyla Flagellates Illuminates Evolutionary Transitions and the Path Towards Mitochondrial Loss.</title>
        <authorList>
            <person name="Novak L.V.F."/>
            <person name="Treitli S.C."/>
            <person name="Pyrih J."/>
            <person name="Halakuc P."/>
            <person name="Pipaliya S.V."/>
            <person name="Vacek V."/>
            <person name="Brzon O."/>
            <person name="Soukal P."/>
            <person name="Eme L."/>
            <person name="Dacks J.B."/>
            <person name="Karnkowska A."/>
            <person name="Elias M."/>
            <person name="Hampl V."/>
        </authorList>
    </citation>
    <scope>NUCLEOTIDE SEQUENCE [LARGE SCALE GENOMIC DNA]</scope>
    <source>
        <strain evidence="1">NAU3</strain>
        <tissue evidence="1">Gut</tissue>
    </source>
</reference>
<protein>
    <submittedName>
        <fullName evidence="1">Uncharacterized protein</fullName>
    </submittedName>
</protein>
<organism evidence="1 2">
    <name type="scientific">Blattamonas nauphoetae</name>
    <dbReference type="NCBI Taxonomy" id="2049346"/>
    <lineage>
        <taxon>Eukaryota</taxon>
        <taxon>Metamonada</taxon>
        <taxon>Preaxostyla</taxon>
        <taxon>Oxymonadida</taxon>
        <taxon>Blattamonas</taxon>
    </lineage>
</organism>
<evidence type="ECO:0000313" key="1">
    <source>
        <dbReference type="EMBL" id="KAK2958681.1"/>
    </source>
</evidence>
<proteinExistence type="predicted"/>
<accession>A0ABQ9Y4M3</accession>
<comment type="caution">
    <text evidence="1">The sequence shown here is derived from an EMBL/GenBank/DDBJ whole genome shotgun (WGS) entry which is preliminary data.</text>
</comment>
<sequence>MNQHPQPHLENSSGALIDVAYQKTLDDLYQSLRVIQQRKQTLSSHINKLIRKTPIVLKTCLDKEDYNEAVVILADLTNIAQLYWSNPLIISLPLSCDRLTSLHALSEQNTGTPRSQIRTSKETFAVPVDPKNPTYQQRSTTSISDTITIFRSLLSLFSVDADAYLLLDAANPTSFLSSILPPHLSPAPFKAALDRLCTSIGLTRQTFTSFSFSSPIINPVPHHHRDQQVSASVFLEDWSVEQIHQALHMIQEFLVQTVGLEPMESSSFTFTLHTTQPGSLWIPFTSASSNSENPTVSFVMSQFNPTIFRQISTAPQNPVTFSFIFKLSNSLSKLIPCFPSLIQTESTIASLTSRVSEIVSEAFSSLFLRTLYLFVSTFSASLATFDWMTQSASVSNEEQPLFPFPPLLSLYNSLSLLITQFQPFLSSPNFVFTTSTLSAILESISLFHSAIVSLTLFSSAFSFSQRILGLIGDDDKPETVDKIPLHPTVPSAAELWTANSKPFLRLSPITPLSSFVSPLESLAASHSQLSSTDPPQTFFSASLPPFIPFTSALISHILPLWNTLSPLFSAAENPDFQVLQVSPSIDPFDDDFDFDLDPE</sequence>
<keyword evidence="2" id="KW-1185">Reference proteome</keyword>